<dbReference type="PANTHER" id="PTHR43319:SF3">
    <property type="entry name" value="BETA-LACTAMASE-RELATED DOMAIN-CONTAINING PROTEIN"/>
    <property type="match status" value="1"/>
</dbReference>
<dbReference type="InterPro" id="IPR052907">
    <property type="entry name" value="Beta-lactamase/esterase"/>
</dbReference>
<keyword evidence="2" id="KW-1185">Reference proteome</keyword>
<dbReference type="AlphaFoldDB" id="A0A914R443"/>
<dbReference type="PANTHER" id="PTHR43319">
    <property type="entry name" value="BETA-LACTAMASE-RELATED"/>
    <property type="match status" value="1"/>
</dbReference>
<evidence type="ECO:0000259" key="1">
    <source>
        <dbReference type="Pfam" id="PF00144"/>
    </source>
</evidence>
<dbReference type="Gene3D" id="3.40.710.10">
    <property type="entry name" value="DD-peptidase/beta-lactamase superfamily"/>
    <property type="match status" value="1"/>
</dbReference>
<evidence type="ECO:0000313" key="3">
    <source>
        <dbReference type="WBParaSite" id="PEQ_0000121601-mRNA-1"/>
    </source>
</evidence>
<evidence type="ECO:0000313" key="2">
    <source>
        <dbReference type="Proteomes" id="UP000887564"/>
    </source>
</evidence>
<organism evidence="2 3">
    <name type="scientific">Parascaris equorum</name>
    <name type="common">Equine roundworm</name>
    <dbReference type="NCBI Taxonomy" id="6256"/>
    <lineage>
        <taxon>Eukaryota</taxon>
        <taxon>Metazoa</taxon>
        <taxon>Ecdysozoa</taxon>
        <taxon>Nematoda</taxon>
        <taxon>Chromadorea</taxon>
        <taxon>Rhabditida</taxon>
        <taxon>Spirurina</taxon>
        <taxon>Ascaridomorpha</taxon>
        <taxon>Ascaridoidea</taxon>
        <taxon>Ascarididae</taxon>
        <taxon>Parascaris</taxon>
    </lineage>
</organism>
<sequence length="95" mass="10725">MSSDTQGCELLEDEPEGLALAVIHKGEIVADMWAGYADKSSDRQWERHTLTCAYSSTKIFGGLIAAKMVTEGMLRYDEKLGRYYIVYYNHVPSNQ</sequence>
<dbReference type="Proteomes" id="UP000887564">
    <property type="component" value="Unplaced"/>
</dbReference>
<reference evidence="3" key="1">
    <citation type="submission" date="2022-11" db="UniProtKB">
        <authorList>
            <consortium name="WormBaseParasite"/>
        </authorList>
    </citation>
    <scope>IDENTIFICATION</scope>
</reference>
<dbReference type="WBParaSite" id="PEQ_0000121601-mRNA-1">
    <property type="protein sequence ID" value="PEQ_0000121601-mRNA-1"/>
    <property type="gene ID" value="PEQ_0000121601"/>
</dbReference>
<accession>A0A914R443</accession>
<dbReference type="InterPro" id="IPR001466">
    <property type="entry name" value="Beta-lactam-related"/>
</dbReference>
<dbReference type="SUPFAM" id="SSF56601">
    <property type="entry name" value="beta-lactamase/transpeptidase-like"/>
    <property type="match status" value="1"/>
</dbReference>
<dbReference type="Pfam" id="PF00144">
    <property type="entry name" value="Beta-lactamase"/>
    <property type="match status" value="1"/>
</dbReference>
<proteinExistence type="predicted"/>
<protein>
    <submittedName>
        <fullName evidence="3">Beta-lactamase-related domain-containing protein</fullName>
    </submittedName>
</protein>
<feature type="domain" description="Beta-lactamase-related" evidence="1">
    <location>
        <begin position="16"/>
        <end position="84"/>
    </location>
</feature>
<name>A0A914R443_PAREQ</name>
<dbReference type="InterPro" id="IPR012338">
    <property type="entry name" value="Beta-lactam/transpept-like"/>
</dbReference>